<dbReference type="AlphaFoldDB" id="A0A1J3K6E2"/>
<evidence type="ECO:0000313" key="1">
    <source>
        <dbReference type="EMBL" id="JAU10930.1"/>
    </source>
</evidence>
<name>A0A1J3K6E2_NOCCA</name>
<organism evidence="2">
    <name type="scientific">Noccaea caerulescens</name>
    <name type="common">Alpine penny-cress</name>
    <name type="synonym">Thlaspi caerulescens</name>
    <dbReference type="NCBI Taxonomy" id="107243"/>
    <lineage>
        <taxon>Eukaryota</taxon>
        <taxon>Viridiplantae</taxon>
        <taxon>Streptophyta</taxon>
        <taxon>Embryophyta</taxon>
        <taxon>Tracheophyta</taxon>
        <taxon>Spermatophyta</taxon>
        <taxon>Magnoliopsida</taxon>
        <taxon>eudicotyledons</taxon>
        <taxon>Gunneridae</taxon>
        <taxon>Pentapetalae</taxon>
        <taxon>rosids</taxon>
        <taxon>malvids</taxon>
        <taxon>Brassicales</taxon>
        <taxon>Brassicaceae</taxon>
        <taxon>Coluteocarpeae</taxon>
        <taxon>Noccaea</taxon>
    </lineage>
</organism>
<dbReference type="EMBL" id="GEVI01021390">
    <property type="protein sequence ID" value="JAU10930.1"/>
    <property type="molecule type" value="Transcribed_RNA"/>
</dbReference>
<sequence length="90" mass="10648">MDWFSLKLINLFSVSKLCEDYPRGVLFDVKQVFIIDLETEKVVAKSPRREELYVLENHEFVAYYSNRQGGATEDVWYHRLGHSNSQILHQ</sequence>
<gene>
    <name evidence="1" type="ORF">GA_TR10479_c0_g1_i1_g.34301</name>
    <name evidence="2" type="ORF">MP_TR18829_c0_g1_i1_g.53707</name>
</gene>
<dbReference type="EMBL" id="GEVM01006122">
    <property type="protein sequence ID" value="JAU99816.1"/>
    <property type="molecule type" value="Transcribed_RNA"/>
</dbReference>
<reference evidence="2" key="1">
    <citation type="submission" date="2016-07" db="EMBL/GenBank/DDBJ databases">
        <title>De novo transcriptome assembly of four accessions of the metal hyperaccumulator plant Noccaea caerulescens.</title>
        <authorList>
            <person name="Blande D."/>
            <person name="Halimaa P."/>
            <person name="Tervahauta A.I."/>
            <person name="Aarts M.G."/>
            <person name="Karenlampi S.O."/>
        </authorList>
    </citation>
    <scope>NUCLEOTIDE SEQUENCE</scope>
</reference>
<accession>A0A1J3K6E2</accession>
<evidence type="ECO:0008006" key="3">
    <source>
        <dbReference type="Google" id="ProtNLM"/>
    </source>
</evidence>
<proteinExistence type="predicted"/>
<protein>
    <recommendedName>
        <fullName evidence="3">GAG-pre-integrase domain-containing protein</fullName>
    </recommendedName>
</protein>
<evidence type="ECO:0000313" key="2">
    <source>
        <dbReference type="EMBL" id="JAU99816.1"/>
    </source>
</evidence>